<organism evidence="2 3">
    <name type="scientific">Lupinus luteus</name>
    <name type="common">European yellow lupine</name>
    <dbReference type="NCBI Taxonomy" id="3873"/>
    <lineage>
        <taxon>Eukaryota</taxon>
        <taxon>Viridiplantae</taxon>
        <taxon>Streptophyta</taxon>
        <taxon>Embryophyta</taxon>
        <taxon>Tracheophyta</taxon>
        <taxon>Spermatophyta</taxon>
        <taxon>Magnoliopsida</taxon>
        <taxon>eudicotyledons</taxon>
        <taxon>Gunneridae</taxon>
        <taxon>Pentapetalae</taxon>
        <taxon>rosids</taxon>
        <taxon>fabids</taxon>
        <taxon>Fabales</taxon>
        <taxon>Fabaceae</taxon>
        <taxon>Papilionoideae</taxon>
        <taxon>50 kb inversion clade</taxon>
        <taxon>genistoids sensu lato</taxon>
        <taxon>core genistoids</taxon>
        <taxon>Genisteae</taxon>
        <taxon>Lupinus</taxon>
    </lineage>
</organism>
<comment type="caution">
    <text evidence="2">The sequence shown here is derived from an EMBL/GenBank/DDBJ whole genome shotgun (WGS) entry which is preliminary data.</text>
</comment>
<reference evidence="2 3" key="1">
    <citation type="submission" date="2024-03" db="EMBL/GenBank/DDBJ databases">
        <authorList>
            <person name="Martinez-Hernandez J."/>
        </authorList>
    </citation>
    <scope>NUCLEOTIDE SEQUENCE [LARGE SCALE GENOMIC DNA]</scope>
</reference>
<evidence type="ECO:0000256" key="1">
    <source>
        <dbReference type="SAM" id="MobiDB-lite"/>
    </source>
</evidence>
<proteinExistence type="predicted"/>
<sequence length="128" mass="13894">MEFGLGAETRKTNTQVPEPFGIEIGNPSKIPKGYEEKWFLNVHAIDTRGVEDRIGCIECRCNLYNNATTDGNGEPLRPGYGGGNEAGNEEGGRRSPESPSPLPSSPPPPLVDIPLHIKMDGTTSIYRI</sequence>
<evidence type="ECO:0000313" key="2">
    <source>
        <dbReference type="EMBL" id="CAL0309192.1"/>
    </source>
</evidence>
<dbReference type="PANTHER" id="PTHR33390:SF1">
    <property type="entry name" value="STRESS UP-REGULATED NOD 19 PROTEIN"/>
    <property type="match status" value="1"/>
</dbReference>
<name>A0AAV1WJW0_LUPLU</name>
<dbReference type="EMBL" id="CAXHTB010000007">
    <property type="protein sequence ID" value="CAL0309192.1"/>
    <property type="molecule type" value="Genomic_DNA"/>
</dbReference>
<dbReference type="PANTHER" id="PTHR33390">
    <property type="entry name" value="STRESS UP-REGULATED NOD 19 PROTEIN"/>
    <property type="match status" value="1"/>
</dbReference>
<feature type="compositionally biased region" description="Pro residues" evidence="1">
    <location>
        <begin position="98"/>
        <end position="111"/>
    </location>
</feature>
<dbReference type="Pfam" id="PF07712">
    <property type="entry name" value="SURNod19"/>
    <property type="match status" value="1"/>
</dbReference>
<keyword evidence="3" id="KW-1185">Reference proteome</keyword>
<dbReference type="Proteomes" id="UP001497480">
    <property type="component" value="Unassembled WGS sequence"/>
</dbReference>
<dbReference type="AlphaFoldDB" id="A0AAV1WJW0"/>
<feature type="region of interest" description="Disordered" evidence="1">
    <location>
        <begin position="66"/>
        <end position="115"/>
    </location>
</feature>
<dbReference type="InterPro" id="IPR011692">
    <property type="entry name" value="Stress_up-reg_Nod19"/>
</dbReference>
<evidence type="ECO:0000313" key="3">
    <source>
        <dbReference type="Proteomes" id="UP001497480"/>
    </source>
</evidence>
<accession>A0AAV1WJW0</accession>
<protein>
    <submittedName>
        <fullName evidence="2">Uncharacterized protein</fullName>
    </submittedName>
</protein>
<gene>
    <name evidence="2" type="ORF">LLUT_LOCUS10252</name>
</gene>